<evidence type="ECO:0000313" key="3">
    <source>
        <dbReference type="Proteomes" id="UP000216188"/>
    </source>
</evidence>
<protein>
    <submittedName>
        <fullName evidence="2">Putative membrane protein</fullName>
    </submittedName>
</protein>
<keyword evidence="1" id="KW-0812">Transmembrane</keyword>
<comment type="caution">
    <text evidence="2">The sequence shown here is derived from an EMBL/GenBank/DDBJ whole genome shotgun (WGS) entry which is preliminary data.</text>
</comment>
<feature type="transmembrane region" description="Helical" evidence="1">
    <location>
        <begin position="25"/>
        <end position="44"/>
    </location>
</feature>
<dbReference type="RefSeq" id="WP_094544562.1">
    <property type="nucleotide sequence ID" value="NZ_JBHEEM010000009.1"/>
</dbReference>
<dbReference type="InterPro" id="IPR007401">
    <property type="entry name" value="DUF454"/>
</dbReference>
<feature type="transmembrane region" description="Helical" evidence="1">
    <location>
        <begin position="92"/>
        <end position="111"/>
    </location>
</feature>
<reference evidence="2 3" key="1">
    <citation type="submission" date="2017-07" db="EMBL/GenBank/DDBJ databases">
        <title>Phylogenetic study on the rhizospheric bacterium Ochrobactrum sp. A44.</title>
        <authorList>
            <person name="Krzyzanowska D.M."/>
            <person name="Ossowicki A."/>
            <person name="Rajewska M."/>
            <person name="Maciag T."/>
            <person name="Kaczynski Z."/>
            <person name="Czerwicka M."/>
            <person name="Jafra S."/>
        </authorList>
    </citation>
    <scope>NUCLEOTIDE SEQUENCE [LARGE SCALE GENOMIC DNA]</scope>
    <source>
        <strain evidence="2 3">CCUG 30717</strain>
    </source>
</reference>
<dbReference type="EMBL" id="NNRM01000046">
    <property type="protein sequence ID" value="OYR21931.1"/>
    <property type="molecule type" value="Genomic_DNA"/>
</dbReference>
<sequence length="147" mass="15849">MTVSNLTTANNGAAHFAYPDERQRAGYLALGLLLVVAALIGLKIPMMPSALFVFGAALCFVQLSSSILGWLETNRSTRLVIDAWRALGALPFLFRLCLLSLVTAIGLGAVVLNPHLFGVQLAINAMLFAGLMLFVGPQYREVKFVPE</sequence>
<proteinExistence type="predicted"/>
<organism evidence="2 3">
    <name type="scientific">Brucella pseudogrignonensis</name>
    <dbReference type="NCBI Taxonomy" id="419475"/>
    <lineage>
        <taxon>Bacteria</taxon>
        <taxon>Pseudomonadati</taxon>
        <taxon>Pseudomonadota</taxon>
        <taxon>Alphaproteobacteria</taxon>
        <taxon>Hyphomicrobiales</taxon>
        <taxon>Brucellaceae</taxon>
        <taxon>Brucella/Ochrobactrum group</taxon>
        <taxon>Brucella</taxon>
    </lineage>
</organism>
<evidence type="ECO:0000313" key="2">
    <source>
        <dbReference type="EMBL" id="OYR21931.1"/>
    </source>
</evidence>
<evidence type="ECO:0000256" key="1">
    <source>
        <dbReference type="SAM" id="Phobius"/>
    </source>
</evidence>
<keyword evidence="3" id="KW-1185">Reference proteome</keyword>
<keyword evidence="1" id="KW-1133">Transmembrane helix</keyword>
<keyword evidence="1" id="KW-0472">Membrane</keyword>
<name>A0A256G5H8_9HYPH</name>
<feature type="transmembrane region" description="Helical" evidence="1">
    <location>
        <begin position="117"/>
        <end position="135"/>
    </location>
</feature>
<dbReference type="AlphaFoldDB" id="A0A256G5H8"/>
<feature type="transmembrane region" description="Helical" evidence="1">
    <location>
        <begin position="50"/>
        <end position="71"/>
    </location>
</feature>
<dbReference type="Proteomes" id="UP000216188">
    <property type="component" value="Unassembled WGS sequence"/>
</dbReference>
<dbReference type="Pfam" id="PF04304">
    <property type="entry name" value="DUF454"/>
    <property type="match status" value="1"/>
</dbReference>
<accession>A0A256G5H8</accession>
<gene>
    <name evidence="2" type="ORF">CEV34_4732</name>
</gene>